<dbReference type="AlphaFoldDB" id="A0A267MJK5"/>
<feature type="domain" description="FAE" evidence="5">
    <location>
        <begin position="56"/>
        <end position="210"/>
    </location>
</feature>
<evidence type="ECO:0000256" key="2">
    <source>
        <dbReference type="ARBA" id="ARBA00022679"/>
    </source>
</evidence>
<dbReference type="GO" id="GO:0030639">
    <property type="term" value="P:polyketide biosynthetic process"/>
    <property type="evidence" value="ECO:0007669"/>
    <property type="project" value="TreeGrafter"/>
</dbReference>
<organism evidence="6 7">
    <name type="scientific">Anaeromicrobium sediminis</name>
    <dbReference type="NCBI Taxonomy" id="1478221"/>
    <lineage>
        <taxon>Bacteria</taxon>
        <taxon>Bacillati</taxon>
        <taxon>Bacillota</taxon>
        <taxon>Clostridia</taxon>
        <taxon>Peptostreptococcales</taxon>
        <taxon>Thermotaleaceae</taxon>
        <taxon>Anaeromicrobium</taxon>
    </lineage>
</organism>
<evidence type="ECO:0000256" key="3">
    <source>
        <dbReference type="PIRSR" id="PIRSR000451-1"/>
    </source>
</evidence>
<dbReference type="RefSeq" id="WP_095133828.1">
    <property type="nucleotide sequence ID" value="NZ_NIBG01000009.1"/>
</dbReference>
<keyword evidence="7" id="KW-1185">Reference proteome</keyword>
<dbReference type="GO" id="GO:0016747">
    <property type="term" value="F:acyltransferase activity, transferring groups other than amino-acyl groups"/>
    <property type="evidence" value="ECO:0007669"/>
    <property type="project" value="InterPro"/>
</dbReference>
<gene>
    <name evidence="6" type="ORF">CCE28_11300</name>
</gene>
<feature type="active site" description="Acyl-thioester intermediate" evidence="3">
    <location>
        <position position="125"/>
    </location>
</feature>
<accession>A0A267MJK5</accession>
<proteinExistence type="inferred from homology"/>
<dbReference type="InterPro" id="IPR012328">
    <property type="entry name" value="Chalcone/stilbene_synt_C"/>
</dbReference>
<dbReference type="Pfam" id="PF08392">
    <property type="entry name" value="FAE1_CUT1_RppA"/>
    <property type="match status" value="1"/>
</dbReference>
<feature type="domain" description="Chalcone/stilbene synthase C-terminal" evidence="4">
    <location>
        <begin position="218"/>
        <end position="336"/>
    </location>
</feature>
<dbReference type="PIRSF" id="PIRSF000451">
    <property type="entry name" value="PKS_III"/>
    <property type="match status" value="1"/>
</dbReference>
<dbReference type="PANTHER" id="PTHR11877:SF46">
    <property type="entry name" value="TYPE III POLYKETIDE SYNTHASE A"/>
    <property type="match status" value="1"/>
</dbReference>
<reference evidence="6 7" key="1">
    <citation type="submission" date="2017-06" db="EMBL/GenBank/DDBJ databases">
        <title>Draft genome sequence of anaerobic fermentative bacterium Anaeromicrobium sediminis DY2726D isolated from West Pacific Ocean sediments.</title>
        <authorList>
            <person name="Zeng X."/>
        </authorList>
    </citation>
    <scope>NUCLEOTIDE SEQUENCE [LARGE SCALE GENOMIC DNA]</scope>
    <source>
        <strain evidence="6 7">DY2726D</strain>
    </source>
</reference>
<dbReference type="SUPFAM" id="SSF53901">
    <property type="entry name" value="Thiolase-like"/>
    <property type="match status" value="1"/>
</dbReference>
<evidence type="ECO:0008006" key="8">
    <source>
        <dbReference type="Google" id="ProtNLM"/>
    </source>
</evidence>
<dbReference type="InterPro" id="IPR011141">
    <property type="entry name" value="Polyketide_synthase_type-III"/>
</dbReference>
<evidence type="ECO:0000259" key="4">
    <source>
        <dbReference type="Pfam" id="PF02797"/>
    </source>
</evidence>
<protein>
    <recommendedName>
        <fullName evidence="8">3-oxoacyl-ACP synthase</fullName>
    </recommendedName>
</protein>
<evidence type="ECO:0000313" key="7">
    <source>
        <dbReference type="Proteomes" id="UP000216024"/>
    </source>
</evidence>
<name>A0A267MJK5_9FIRM</name>
<dbReference type="EMBL" id="NIBG01000009">
    <property type="protein sequence ID" value="PAB59098.1"/>
    <property type="molecule type" value="Genomic_DNA"/>
</dbReference>
<comment type="caution">
    <text evidence="6">The sequence shown here is derived from an EMBL/GenBank/DDBJ whole genome shotgun (WGS) entry which is preliminary data.</text>
</comment>
<evidence type="ECO:0000259" key="5">
    <source>
        <dbReference type="Pfam" id="PF08392"/>
    </source>
</evidence>
<dbReference type="Gene3D" id="3.40.47.10">
    <property type="match status" value="2"/>
</dbReference>
<dbReference type="GO" id="GO:0016020">
    <property type="term" value="C:membrane"/>
    <property type="evidence" value="ECO:0007669"/>
    <property type="project" value="InterPro"/>
</dbReference>
<dbReference type="PANTHER" id="PTHR11877">
    <property type="entry name" value="HYDROXYMETHYLGLUTARYL-COA SYNTHASE"/>
    <property type="match status" value="1"/>
</dbReference>
<evidence type="ECO:0000256" key="1">
    <source>
        <dbReference type="ARBA" id="ARBA00005531"/>
    </source>
</evidence>
<dbReference type="GO" id="GO:0006633">
    <property type="term" value="P:fatty acid biosynthetic process"/>
    <property type="evidence" value="ECO:0007669"/>
    <property type="project" value="InterPro"/>
</dbReference>
<dbReference type="OrthoDB" id="9785144at2"/>
<dbReference type="InterPro" id="IPR013601">
    <property type="entry name" value="FAE1_typ3_polyketide_synth"/>
</dbReference>
<evidence type="ECO:0000313" key="6">
    <source>
        <dbReference type="EMBL" id="PAB59098.1"/>
    </source>
</evidence>
<keyword evidence="2" id="KW-0808">Transferase</keyword>
<dbReference type="Proteomes" id="UP000216024">
    <property type="component" value="Unassembled WGS sequence"/>
</dbReference>
<sequence length="339" mass="38000">METYVIKPEVGFPELEIYNNEEMMDLLGLRDSRKLKVLFRKGGVSKKFTTFDFNEKKVNEAMTEMCFKSIEKLFKNNNISPQDIDCVITCCNSSDQQVPGLSSRLFSRIDFRKDIHNYPIYGLGCGAFLAAINMSKSLLKDENMKNVLVVCCEAQTNSFMDNIDPNNDGKLIGLTIFGDGAAAALVTKDDSFENNKIHVLDTQVLTHYSDSMTMTNSEVHIDEKLLEKISPHIQKLVTSLLEKHNIDKNEVKHWVMHSGGKKILAGVKKLFDLNDDQMKPSVEIYNTCGNMSCASVPAGLNRLYSLAEEENYIKNSGELGIVLGFGSGFFLGVSLVRYL</sequence>
<dbReference type="Pfam" id="PF02797">
    <property type="entry name" value="Chal_sti_synt_C"/>
    <property type="match status" value="1"/>
</dbReference>
<dbReference type="InterPro" id="IPR016039">
    <property type="entry name" value="Thiolase-like"/>
</dbReference>
<comment type="similarity">
    <text evidence="1">Belongs to the thiolase-like superfamily. Chalcone/stilbene synthases family.</text>
</comment>